<gene>
    <name evidence="10" type="ORF">PNOK_0671400</name>
</gene>
<dbReference type="OrthoDB" id="65716at2759"/>
<keyword evidence="11" id="KW-1185">Reference proteome</keyword>
<dbReference type="GO" id="GO:0008270">
    <property type="term" value="F:zinc ion binding"/>
    <property type="evidence" value="ECO:0007669"/>
    <property type="project" value="InterPro"/>
</dbReference>
<dbReference type="InParanoid" id="A0A286UFB4"/>
<dbReference type="PROSITE" id="PS00463">
    <property type="entry name" value="ZN2_CY6_FUNGAL_1"/>
    <property type="match status" value="1"/>
</dbReference>
<comment type="caution">
    <text evidence="10">The sequence shown here is derived from an EMBL/GenBank/DDBJ whole genome shotgun (WGS) entry which is preliminary data.</text>
</comment>
<protein>
    <submittedName>
        <fullName evidence="10">Zinc cluster transcriptional activator</fullName>
    </submittedName>
</protein>
<evidence type="ECO:0000256" key="5">
    <source>
        <dbReference type="ARBA" id="ARBA00023125"/>
    </source>
</evidence>
<evidence type="ECO:0000313" key="11">
    <source>
        <dbReference type="Proteomes" id="UP000217199"/>
    </source>
</evidence>
<evidence type="ECO:0000256" key="3">
    <source>
        <dbReference type="ARBA" id="ARBA00022833"/>
    </source>
</evidence>
<dbReference type="Proteomes" id="UP000217199">
    <property type="component" value="Unassembled WGS sequence"/>
</dbReference>
<comment type="subcellular location">
    <subcellularLocation>
        <location evidence="1">Nucleus</location>
    </subcellularLocation>
</comment>
<dbReference type="PANTHER" id="PTHR31986">
    <property type="entry name" value="REGULATOR OF DRUG SENSITIVITY 2"/>
    <property type="match status" value="1"/>
</dbReference>
<dbReference type="InterPro" id="IPR036864">
    <property type="entry name" value="Zn2-C6_fun-type_DNA-bd_sf"/>
</dbReference>
<dbReference type="EMBL" id="NBII01000006">
    <property type="protein sequence ID" value="PAV18228.1"/>
    <property type="molecule type" value="Genomic_DNA"/>
</dbReference>
<evidence type="ECO:0000259" key="9">
    <source>
        <dbReference type="PROSITE" id="PS50048"/>
    </source>
</evidence>
<feature type="region of interest" description="Disordered" evidence="8">
    <location>
        <begin position="28"/>
        <end position="71"/>
    </location>
</feature>
<feature type="region of interest" description="Disordered" evidence="8">
    <location>
        <begin position="246"/>
        <end position="276"/>
    </location>
</feature>
<feature type="compositionally biased region" description="Polar residues" evidence="8">
    <location>
        <begin position="246"/>
        <end position="264"/>
    </location>
</feature>
<dbReference type="InterPro" id="IPR053045">
    <property type="entry name" value="Zinc_cluster_trans_reg"/>
</dbReference>
<dbReference type="GO" id="GO:0005634">
    <property type="term" value="C:nucleus"/>
    <property type="evidence" value="ECO:0007669"/>
    <property type="project" value="UniProtKB-SubCell"/>
</dbReference>
<sequence>MCLTSSGYSGISSFANSKKIDHNLLSTPSVLSVSRNESASMPVDNEEDREDVVGGKKKKEKSGGGPGGAKRRKVNHACVYCRRSHMTCDEDRPCKRCIKRDIGHLCHDERKPPQGKSGGENSGSGIVQQPPLNLTQASSDPSRSLQHNYGLGAEATTIMPWNTSVSAGFNSYGFPVDTSSTNNEFSFLTEFLENLDEASFFNVPHNQTPIGLGGANLQQQQNSFSTQQSIPMEGITMNNSFNAVQGTQSNQSEQLATASLTSDSGQEKPKENTQPILPSATKKERFLLIAADQGSGSPNERLNRVIQAKYEAGLLKPYNYVKGYARLSKWMDRNVSQDSKQQILQPLSILRPKFRAVAQTLRDMDLVFIEEAFERLLLDYDRVFSAMAVPACLWRRTGEIYKGNRQFAELVGVDDYMLRDGRLCIYEVMAEESAVNYWEKYGQIAFDSSQKAVLTSCVLRYKPVINLASSGYNTPVSHRKANSNAKNEKSEEGFIF</sequence>
<dbReference type="SMART" id="SM00066">
    <property type="entry name" value="GAL4"/>
    <property type="match status" value="1"/>
</dbReference>
<keyword evidence="6" id="KW-0804">Transcription</keyword>
<feature type="region of interest" description="Disordered" evidence="8">
    <location>
        <begin position="106"/>
        <end position="147"/>
    </location>
</feature>
<dbReference type="Gene3D" id="4.10.240.10">
    <property type="entry name" value="Zn(2)-C6 fungal-type DNA-binding domain"/>
    <property type="match status" value="1"/>
</dbReference>
<evidence type="ECO:0000256" key="2">
    <source>
        <dbReference type="ARBA" id="ARBA00022723"/>
    </source>
</evidence>
<reference evidence="10 11" key="1">
    <citation type="journal article" date="2017" name="Mol. Ecol.">
        <title>Comparative and population genomic landscape of Phellinus noxius: A hypervariable fungus causing root rot in trees.</title>
        <authorList>
            <person name="Chung C.L."/>
            <person name="Lee T.J."/>
            <person name="Akiba M."/>
            <person name="Lee H.H."/>
            <person name="Kuo T.H."/>
            <person name="Liu D."/>
            <person name="Ke H.M."/>
            <person name="Yokoi T."/>
            <person name="Roa M.B."/>
            <person name="Lu M.J."/>
            <person name="Chang Y.Y."/>
            <person name="Ann P.J."/>
            <person name="Tsai J.N."/>
            <person name="Chen C.Y."/>
            <person name="Tzean S.S."/>
            <person name="Ota Y."/>
            <person name="Hattori T."/>
            <person name="Sahashi N."/>
            <person name="Liou R.F."/>
            <person name="Kikuchi T."/>
            <person name="Tsai I.J."/>
        </authorList>
    </citation>
    <scope>NUCLEOTIDE SEQUENCE [LARGE SCALE GENOMIC DNA]</scope>
    <source>
        <strain evidence="10 11">FFPRI411160</strain>
    </source>
</reference>
<evidence type="ECO:0000256" key="4">
    <source>
        <dbReference type="ARBA" id="ARBA00023015"/>
    </source>
</evidence>
<proteinExistence type="predicted"/>
<keyword evidence="2" id="KW-0479">Metal-binding</keyword>
<evidence type="ECO:0000256" key="6">
    <source>
        <dbReference type="ARBA" id="ARBA00023163"/>
    </source>
</evidence>
<dbReference type="Pfam" id="PF24990">
    <property type="entry name" value="PAS_13"/>
    <property type="match status" value="1"/>
</dbReference>
<organism evidence="10 11">
    <name type="scientific">Pyrrhoderma noxium</name>
    <dbReference type="NCBI Taxonomy" id="2282107"/>
    <lineage>
        <taxon>Eukaryota</taxon>
        <taxon>Fungi</taxon>
        <taxon>Dikarya</taxon>
        <taxon>Basidiomycota</taxon>
        <taxon>Agaricomycotina</taxon>
        <taxon>Agaricomycetes</taxon>
        <taxon>Hymenochaetales</taxon>
        <taxon>Hymenochaetaceae</taxon>
        <taxon>Pyrrhoderma</taxon>
    </lineage>
</organism>
<dbReference type="PANTHER" id="PTHR31986:SF7">
    <property type="entry name" value="REGULATOR OF DRUG SENSITIVITY 2"/>
    <property type="match status" value="1"/>
</dbReference>
<dbReference type="CDD" id="cd00067">
    <property type="entry name" value="GAL4"/>
    <property type="match status" value="1"/>
</dbReference>
<evidence type="ECO:0000256" key="7">
    <source>
        <dbReference type="ARBA" id="ARBA00023242"/>
    </source>
</evidence>
<feature type="domain" description="Zn(2)-C6 fungal-type" evidence="9">
    <location>
        <begin position="77"/>
        <end position="106"/>
    </location>
</feature>
<evidence type="ECO:0000256" key="8">
    <source>
        <dbReference type="SAM" id="MobiDB-lite"/>
    </source>
</evidence>
<dbReference type="STRING" id="2282107.A0A286UFB4"/>
<dbReference type="PROSITE" id="PS50048">
    <property type="entry name" value="ZN2_CY6_FUNGAL_2"/>
    <property type="match status" value="1"/>
</dbReference>
<keyword evidence="4" id="KW-0805">Transcription regulation</keyword>
<dbReference type="GO" id="GO:0000981">
    <property type="term" value="F:DNA-binding transcription factor activity, RNA polymerase II-specific"/>
    <property type="evidence" value="ECO:0007669"/>
    <property type="project" value="InterPro"/>
</dbReference>
<dbReference type="GO" id="GO:0000977">
    <property type="term" value="F:RNA polymerase II transcription regulatory region sequence-specific DNA binding"/>
    <property type="evidence" value="ECO:0007669"/>
    <property type="project" value="TreeGrafter"/>
</dbReference>
<keyword evidence="7" id="KW-0539">Nucleus</keyword>
<feature type="compositionally biased region" description="Polar residues" evidence="8">
    <location>
        <begin position="28"/>
        <end position="39"/>
    </location>
</feature>
<keyword evidence="5" id="KW-0238">DNA-binding</keyword>
<name>A0A286UFB4_9AGAM</name>
<accession>A0A286UFB4</accession>
<keyword evidence="3" id="KW-0862">Zinc</keyword>
<dbReference type="AlphaFoldDB" id="A0A286UFB4"/>
<dbReference type="InterPro" id="IPR001138">
    <property type="entry name" value="Zn2Cys6_DnaBD"/>
</dbReference>
<dbReference type="SUPFAM" id="SSF57701">
    <property type="entry name" value="Zn2/Cys6 DNA-binding domain"/>
    <property type="match status" value="1"/>
</dbReference>
<dbReference type="InterPro" id="IPR056751">
    <property type="entry name" value="PAS_13"/>
</dbReference>
<evidence type="ECO:0000256" key="1">
    <source>
        <dbReference type="ARBA" id="ARBA00004123"/>
    </source>
</evidence>
<dbReference type="FunFam" id="4.10.240.10:FF:000002">
    <property type="entry name" value="Zn cluster transcription factor Rds2"/>
    <property type="match status" value="1"/>
</dbReference>
<dbReference type="Pfam" id="PF00172">
    <property type="entry name" value="Zn_clus"/>
    <property type="match status" value="1"/>
</dbReference>
<feature type="compositionally biased region" description="Polar residues" evidence="8">
    <location>
        <begin position="123"/>
        <end position="147"/>
    </location>
</feature>
<evidence type="ECO:0000313" key="10">
    <source>
        <dbReference type="EMBL" id="PAV18228.1"/>
    </source>
</evidence>